<keyword evidence="4" id="KW-1185">Reference proteome</keyword>
<feature type="domain" description="AsmA" evidence="2">
    <location>
        <begin position="1"/>
        <end position="637"/>
    </location>
</feature>
<evidence type="ECO:0000259" key="2">
    <source>
        <dbReference type="Pfam" id="PF05170"/>
    </source>
</evidence>
<name>A0A9X4MFD5_9BACT</name>
<dbReference type="InterPro" id="IPR007844">
    <property type="entry name" value="AsmA"/>
</dbReference>
<dbReference type="GO" id="GO:0090313">
    <property type="term" value="P:regulation of protein targeting to membrane"/>
    <property type="evidence" value="ECO:0007669"/>
    <property type="project" value="TreeGrafter"/>
</dbReference>
<keyword evidence="1" id="KW-1133">Transmembrane helix</keyword>
<protein>
    <submittedName>
        <fullName evidence="3">AsmA family protein</fullName>
    </submittedName>
</protein>
<reference evidence="3" key="2">
    <citation type="submission" date="2022-10" db="EMBL/GenBank/DDBJ databases">
        <authorList>
            <person name="Aronson H.S."/>
        </authorList>
    </citation>
    <scope>NUCLEOTIDE SEQUENCE</scope>
    <source>
        <strain evidence="3">RS19-109</strain>
    </source>
</reference>
<dbReference type="GO" id="GO:0005886">
    <property type="term" value="C:plasma membrane"/>
    <property type="evidence" value="ECO:0007669"/>
    <property type="project" value="TreeGrafter"/>
</dbReference>
<reference evidence="3" key="1">
    <citation type="journal article" date="2022" name="bioRxiv">
        <title>Thiovibrio frasassiensisgen. nov., sp. nov., an autotrophic, elemental sulfur disproportionating bacterium isolated from sulfidic karst sediment, and proposal of Thiovibrionaceae fam. nov.</title>
        <authorList>
            <person name="Aronson H."/>
            <person name="Thomas C."/>
            <person name="Bhattacharyya M."/>
            <person name="Eckstein S."/>
            <person name="Jensen S."/>
            <person name="Barco R."/>
            <person name="Macalady J."/>
            <person name="Amend J."/>
        </authorList>
    </citation>
    <scope>NUCLEOTIDE SEQUENCE</scope>
    <source>
        <strain evidence="3">RS19-109</strain>
    </source>
</reference>
<evidence type="ECO:0000313" key="4">
    <source>
        <dbReference type="Proteomes" id="UP001154240"/>
    </source>
</evidence>
<dbReference type="EMBL" id="JAPHEH010000001">
    <property type="protein sequence ID" value="MDG4476519.1"/>
    <property type="molecule type" value="Genomic_DNA"/>
</dbReference>
<dbReference type="PANTHER" id="PTHR30441">
    <property type="entry name" value="DUF748 DOMAIN-CONTAINING PROTEIN"/>
    <property type="match status" value="1"/>
</dbReference>
<evidence type="ECO:0000256" key="1">
    <source>
        <dbReference type="SAM" id="Phobius"/>
    </source>
</evidence>
<dbReference type="AlphaFoldDB" id="A0A9X4MFD5"/>
<dbReference type="Pfam" id="PF05170">
    <property type="entry name" value="AsmA"/>
    <property type="match status" value="1"/>
</dbReference>
<keyword evidence="1" id="KW-0812">Transmembrane</keyword>
<dbReference type="RefSeq" id="WP_307633485.1">
    <property type="nucleotide sequence ID" value="NZ_JAPHEH010000001.1"/>
</dbReference>
<dbReference type="Proteomes" id="UP001154240">
    <property type="component" value="Unassembled WGS sequence"/>
</dbReference>
<gene>
    <name evidence="3" type="ORF">OLX77_10180</name>
</gene>
<accession>A0A9X4MFD5</accession>
<dbReference type="InterPro" id="IPR052894">
    <property type="entry name" value="AsmA-related"/>
</dbReference>
<feature type="transmembrane region" description="Helical" evidence="1">
    <location>
        <begin position="7"/>
        <end position="30"/>
    </location>
</feature>
<keyword evidence="1" id="KW-0472">Membrane</keyword>
<evidence type="ECO:0000313" key="3">
    <source>
        <dbReference type="EMBL" id="MDG4476519.1"/>
    </source>
</evidence>
<sequence>MNKYLKYLLAALAGTATLCILLIVIASLLLNPNDYKPQIVQMVKEQKQRNLSLAGDIKLAFFPKLGLDLGQATLSEFRGDKEFASVESARLYLSWWPLLKQELVVDQVRIEGLRANLVRFKNGATNFDDLLKKEAEEDSKQLSFDIKSVLVEKSTLSYHDKMAGRQFSASEINLKTGRLANTIPTEAVAEFSLKSETPQIDAQIHLSTGLTFDLEAKHYGVKGLNLAITGEAAGISKLTAGLKGDLELDRTADTLLVENLSLAVAGKKGTDDIDCTLTVPRFQWLANKIASDAIALVAKIEPSEGGKSALNLTARIPSLAGDRQSFKASKLTVELNGKQPEGKYQGQLTSQLSGSLDDKQFALANLKGNLTASNKKMLAGALKLDINGSAQLDLKRESVALNLTSLLDESTIKLRAGAIPFSKPHLTLDLDIDRIDADRYLPKKSKKSEEQAEKPLDFNILKTLNAGGKVRIGSLKLYNLKTSNLRLDFKAGSGQLDVKPLAAELYGGTMNGSISLQAEGPRIIAQQTISGVNIGPLLQDGLDKDILEGRGSLNFDLRAAGGTVGEMKKSMQGKGNLNLRDGAVKGFNIAGKLREAKVMLGKLTGEKTQAADMQEKTDFSELTASFDIKQGVAHNKDLAAKSPLLRLSGNGDIDIGADMVNYLVRATVVASLEGQGGKELVSLKGLTVPVRIAGPMGATKVTLDFNALVGESVQQGIKTRVTDPLKEGIKGLFR</sequence>
<proteinExistence type="predicted"/>
<comment type="caution">
    <text evidence="3">The sequence shown here is derived from an EMBL/GenBank/DDBJ whole genome shotgun (WGS) entry which is preliminary data.</text>
</comment>
<dbReference type="PANTHER" id="PTHR30441:SF4">
    <property type="entry name" value="PROTEIN ASMA"/>
    <property type="match status" value="1"/>
</dbReference>
<organism evidence="3 4">
    <name type="scientific">Thiovibrio frasassiensis</name>
    <dbReference type="NCBI Taxonomy" id="2984131"/>
    <lineage>
        <taxon>Bacteria</taxon>
        <taxon>Pseudomonadati</taxon>
        <taxon>Thermodesulfobacteriota</taxon>
        <taxon>Desulfobulbia</taxon>
        <taxon>Desulfobulbales</taxon>
        <taxon>Thiovibrionaceae</taxon>
        <taxon>Thiovibrio</taxon>
    </lineage>
</organism>